<dbReference type="SUPFAM" id="SSF50475">
    <property type="entry name" value="FMN-binding split barrel"/>
    <property type="match status" value="1"/>
</dbReference>
<feature type="domain" description="Flavin reductase like" evidence="3">
    <location>
        <begin position="25"/>
        <end position="167"/>
    </location>
</feature>
<reference evidence="4 5" key="1">
    <citation type="submission" date="2020-08" db="EMBL/GenBank/DDBJ databases">
        <title>A Genomic Blueprint of the Chicken Gut Microbiome.</title>
        <authorList>
            <person name="Gilroy R."/>
            <person name="Ravi A."/>
            <person name="Getino M."/>
            <person name="Pursley I."/>
            <person name="Horton D.L."/>
            <person name="Alikhan N.-F."/>
            <person name="Baker D."/>
            <person name="Gharbi K."/>
            <person name="Hall N."/>
            <person name="Watson M."/>
            <person name="Adriaenssens E.M."/>
            <person name="Foster-Nyarko E."/>
            <person name="Jarju S."/>
            <person name="Secka A."/>
            <person name="Antonio M."/>
            <person name="Oren A."/>
            <person name="Chaudhuri R."/>
            <person name="La Ragione R.M."/>
            <person name="Hildebrand F."/>
            <person name="Pallen M.J."/>
        </authorList>
    </citation>
    <scope>NUCLEOTIDE SEQUENCE [LARGE SCALE GENOMIC DNA]</scope>
    <source>
        <strain evidence="4 5">Sa1BUA2</strain>
    </source>
</reference>
<dbReference type="InterPro" id="IPR002563">
    <property type="entry name" value="Flavin_Rdtase-like_dom"/>
</dbReference>
<comment type="caution">
    <text evidence="4">The sequence shown here is derived from an EMBL/GenBank/DDBJ whole genome shotgun (WGS) entry which is preliminary data.</text>
</comment>
<keyword evidence="5" id="KW-1185">Reference proteome</keyword>
<name>A0ABR8VRZ6_9BACI</name>
<evidence type="ECO:0000256" key="2">
    <source>
        <dbReference type="ARBA" id="ARBA00023002"/>
    </source>
</evidence>
<dbReference type="Proteomes" id="UP000648182">
    <property type="component" value="Unassembled WGS sequence"/>
</dbReference>
<dbReference type="Gene3D" id="2.30.110.10">
    <property type="entry name" value="Electron Transport, Fmn-binding Protein, Chain A"/>
    <property type="match status" value="1"/>
</dbReference>
<evidence type="ECO:0000256" key="1">
    <source>
        <dbReference type="ARBA" id="ARBA00008898"/>
    </source>
</evidence>
<dbReference type="RefSeq" id="WP_191815673.1">
    <property type="nucleotide sequence ID" value="NZ_JACSPV010000050.1"/>
</dbReference>
<gene>
    <name evidence="4" type="ORF">H9631_19190</name>
</gene>
<evidence type="ECO:0000259" key="3">
    <source>
        <dbReference type="SMART" id="SM00903"/>
    </source>
</evidence>
<evidence type="ECO:0000313" key="5">
    <source>
        <dbReference type="Proteomes" id="UP000648182"/>
    </source>
</evidence>
<proteinExistence type="inferred from homology"/>
<sequence length="174" mass="18735">MSVDTAKIVESALPAITSEEYRDVIGHYTSGVSIIMTNKDGVDYGITASAVTSVSLEPPMLLVCANRQTGTAHAISEKKTFTVNILKEDQGALAIQFARANTEKFKDVNLVYSASGAPILQDALVSIECKVVEDVIGGTHLVFMAEVQSATMNEGDPLVYYRGSFGQFCQYEKA</sequence>
<dbReference type="InterPro" id="IPR050268">
    <property type="entry name" value="NADH-dep_flavin_reductase"/>
</dbReference>
<organism evidence="4 5">
    <name type="scientific">Bacillus norwichensis</name>
    <dbReference type="NCBI Taxonomy" id="2762217"/>
    <lineage>
        <taxon>Bacteria</taxon>
        <taxon>Bacillati</taxon>
        <taxon>Bacillota</taxon>
        <taxon>Bacilli</taxon>
        <taxon>Bacillales</taxon>
        <taxon>Bacillaceae</taxon>
        <taxon>Bacillus</taxon>
    </lineage>
</organism>
<dbReference type="PANTHER" id="PTHR30466:SF11">
    <property type="entry name" value="FLAVIN-DEPENDENT MONOOXYGENASE, REDUCTASE SUBUNIT HSAB"/>
    <property type="match status" value="1"/>
</dbReference>
<dbReference type="SMART" id="SM00903">
    <property type="entry name" value="Flavin_Reduct"/>
    <property type="match status" value="1"/>
</dbReference>
<dbReference type="Pfam" id="PF01613">
    <property type="entry name" value="Flavin_Reduct"/>
    <property type="match status" value="1"/>
</dbReference>
<protein>
    <submittedName>
        <fullName evidence="4">Flavin reductase</fullName>
    </submittedName>
</protein>
<dbReference type="EMBL" id="JACSPV010000050">
    <property type="protein sequence ID" value="MBD8007191.1"/>
    <property type="molecule type" value="Genomic_DNA"/>
</dbReference>
<dbReference type="InterPro" id="IPR012349">
    <property type="entry name" value="Split_barrel_FMN-bd"/>
</dbReference>
<keyword evidence="2" id="KW-0560">Oxidoreductase</keyword>
<accession>A0ABR8VRZ6</accession>
<comment type="similarity">
    <text evidence="1">Belongs to the non-flavoprotein flavin reductase family.</text>
</comment>
<dbReference type="PANTHER" id="PTHR30466">
    <property type="entry name" value="FLAVIN REDUCTASE"/>
    <property type="match status" value="1"/>
</dbReference>
<evidence type="ECO:0000313" key="4">
    <source>
        <dbReference type="EMBL" id="MBD8007191.1"/>
    </source>
</evidence>